<gene>
    <name evidence="2" type="ORF">RXV79_13000</name>
</gene>
<dbReference type="InterPro" id="IPR031560">
    <property type="entry name" value="CzcE"/>
</dbReference>
<reference evidence="2 3" key="1">
    <citation type="submission" date="2023-10" db="EMBL/GenBank/DDBJ databases">
        <title>Bacteria for the degradation of biodegradable plastic PBAT(Polybutylene adipate terephthalate).</title>
        <authorList>
            <person name="Weon H.-Y."/>
            <person name="Yeon J."/>
        </authorList>
    </citation>
    <scope>NUCLEOTIDE SEQUENCE [LARGE SCALE GENOMIC DNA]</scope>
    <source>
        <strain evidence="2 3">SBD 7-3</strain>
    </source>
</reference>
<protein>
    <submittedName>
        <fullName evidence="2">CzcE family metal-binding protein</fullName>
    </submittedName>
</protein>
<name>A0ABZ0D1B0_9BURK</name>
<evidence type="ECO:0000313" key="2">
    <source>
        <dbReference type="EMBL" id="WOB10940.1"/>
    </source>
</evidence>
<accession>A0ABZ0D1B0</accession>
<dbReference type="EMBL" id="CP136336">
    <property type="protein sequence ID" value="WOB10940.1"/>
    <property type="molecule type" value="Genomic_DNA"/>
</dbReference>
<evidence type="ECO:0000313" key="3">
    <source>
        <dbReference type="Proteomes" id="UP001303946"/>
    </source>
</evidence>
<sequence>MRSTSTLIAALVLGAASLPASANDVFRNGQSFWGQPADQSTSASARAVDLGTARHVRVAYGETIKFRSEGKEFSWTFNGLDRRAVDLARFAPAGFSSQPLMVHVAQNPLNRR</sequence>
<proteinExistence type="predicted"/>
<feature type="chain" id="PRO_5045151854" evidence="1">
    <location>
        <begin position="23"/>
        <end position="112"/>
    </location>
</feature>
<organism evidence="2 3">
    <name type="scientific">Piscinibacter gummiphilus</name>
    <dbReference type="NCBI Taxonomy" id="946333"/>
    <lineage>
        <taxon>Bacteria</taxon>
        <taxon>Pseudomonadati</taxon>
        <taxon>Pseudomonadota</taxon>
        <taxon>Betaproteobacteria</taxon>
        <taxon>Burkholderiales</taxon>
        <taxon>Sphaerotilaceae</taxon>
        <taxon>Piscinibacter</taxon>
    </lineage>
</organism>
<dbReference type="InterPro" id="IPR038674">
    <property type="entry name" value="CzcE_sf"/>
</dbReference>
<evidence type="ECO:0000256" key="1">
    <source>
        <dbReference type="SAM" id="SignalP"/>
    </source>
</evidence>
<keyword evidence="3" id="KW-1185">Reference proteome</keyword>
<dbReference type="Pfam" id="PF16986">
    <property type="entry name" value="CzcE"/>
    <property type="match status" value="1"/>
</dbReference>
<dbReference type="Gene3D" id="2.60.40.2280">
    <property type="entry name" value="Heavy-metal resistance protein CzcE"/>
    <property type="match status" value="1"/>
</dbReference>
<feature type="signal peptide" evidence="1">
    <location>
        <begin position="1"/>
        <end position="22"/>
    </location>
</feature>
<dbReference type="Proteomes" id="UP001303946">
    <property type="component" value="Chromosome"/>
</dbReference>
<keyword evidence="1" id="KW-0732">Signal</keyword>
<dbReference type="RefSeq" id="WP_316703898.1">
    <property type="nucleotide sequence ID" value="NZ_CP136336.1"/>
</dbReference>